<organism evidence="1 2">
    <name type="scientific">Portunus trituberculatus</name>
    <name type="common">Swimming crab</name>
    <name type="synonym">Neptunus trituberculatus</name>
    <dbReference type="NCBI Taxonomy" id="210409"/>
    <lineage>
        <taxon>Eukaryota</taxon>
        <taxon>Metazoa</taxon>
        <taxon>Ecdysozoa</taxon>
        <taxon>Arthropoda</taxon>
        <taxon>Crustacea</taxon>
        <taxon>Multicrustacea</taxon>
        <taxon>Malacostraca</taxon>
        <taxon>Eumalacostraca</taxon>
        <taxon>Eucarida</taxon>
        <taxon>Decapoda</taxon>
        <taxon>Pleocyemata</taxon>
        <taxon>Brachyura</taxon>
        <taxon>Eubrachyura</taxon>
        <taxon>Portunoidea</taxon>
        <taxon>Portunidae</taxon>
        <taxon>Portuninae</taxon>
        <taxon>Portunus</taxon>
    </lineage>
</organism>
<dbReference type="EMBL" id="VSRR010000011">
    <property type="protein sequence ID" value="MPC07920.1"/>
    <property type="molecule type" value="Genomic_DNA"/>
</dbReference>
<dbReference type="Proteomes" id="UP000324222">
    <property type="component" value="Unassembled WGS sequence"/>
</dbReference>
<accession>A0A5B7CFA1</accession>
<name>A0A5B7CFA1_PORTR</name>
<reference evidence="1 2" key="1">
    <citation type="submission" date="2019-05" db="EMBL/GenBank/DDBJ databases">
        <title>Another draft genome of Portunus trituberculatus and its Hox gene families provides insights of decapod evolution.</title>
        <authorList>
            <person name="Jeong J.-H."/>
            <person name="Song I."/>
            <person name="Kim S."/>
            <person name="Choi T."/>
            <person name="Kim D."/>
            <person name="Ryu S."/>
            <person name="Kim W."/>
        </authorList>
    </citation>
    <scope>NUCLEOTIDE SEQUENCE [LARGE SCALE GENOMIC DNA]</scope>
    <source>
        <tissue evidence="1">Muscle</tissue>
    </source>
</reference>
<protein>
    <submittedName>
        <fullName evidence="1">Uncharacterized protein</fullName>
    </submittedName>
</protein>
<gene>
    <name evidence="1" type="ORF">E2C01_000488</name>
</gene>
<evidence type="ECO:0000313" key="2">
    <source>
        <dbReference type="Proteomes" id="UP000324222"/>
    </source>
</evidence>
<proteinExistence type="predicted"/>
<evidence type="ECO:0000313" key="1">
    <source>
        <dbReference type="EMBL" id="MPC07920.1"/>
    </source>
</evidence>
<sequence length="69" mass="7253">MGVVSGEVPGVRAGRGATVRQCKKSVMTSGRDEGLVVTTSKDSALPQRKTVLSVNMEMTPLECFSGLVI</sequence>
<comment type="caution">
    <text evidence="1">The sequence shown here is derived from an EMBL/GenBank/DDBJ whole genome shotgun (WGS) entry which is preliminary data.</text>
</comment>
<keyword evidence="2" id="KW-1185">Reference proteome</keyword>
<dbReference type="AlphaFoldDB" id="A0A5B7CFA1"/>